<feature type="compositionally biased region" description="Basic and acidic residues" evidence="1">
    <location>
        <begin position="147"/>
        <end position="156"/>
    </location>
</feature>
<organism evidence="2 3">
    <name type="scientific">Parashewanella spongiae</name>
    <dbReference type="NCBI Taxonomy" id="342950"/>
    <lineage>
        <taxon>Bacteria</taxon>
        <taxon>Pseudomonadati</taxon>
        <taxon>Pseudomonadota</taxon>
        <taxon>Gammaproteobacteria</taxon>
        <taxon>Alteromonadales</taxon>
        <taxon>Shewanellaceae</taxon>
        <taxon>Parashewanella</taxon>
    </lineage>
</organism>
<dbReference type="AlphaFoldDB" id="A0A3A6TSZ4"/>
<accession>A0A3A6TSZ4</accession>
<feature type="compositionally biased region" description="Low complexity" evidence="1">
    <location>
        <begin position="55"/>
        <end position="66"/>
    </location>
</feature>
<name>A0A3A6TSZ4_9GAMM</name>
<dbReference type="Proteomes" id="UP000273022">
    <property type="component" value="Unassembled WGS sequence"/>
</dbReference>
<keyword evidence="3" id="KW-1185">Reference proteome</keyword>
<dbReference type="OrthoDB" id="6402406at2"/>
<dbReference type="EMBL" id="QYYH01000004">
    <property type="protein sequence ID" value="RJY19329.1"/>
    <property type="molecule type" value="Genomic_DNA"/>
</dbReference>
<gene>
    <name evidence="2" type="ORF">D5R81_01080</name>
</gene>
<dbReference type="RefSeq" id="WP_121851813.1">
    <property type="nucleotide sequence ID" value="NZ_CP037952.1"/>
</dbReference>
<comment type="caution">
    <text evidence="2">The sequence shown here is derived from an EMBL/GenBank/DDBJ whole genome shotgun (WGS) entry which is preliminary data.</text>
</comment>
<protein>
    <submittedName>
        <fullName evidence="2">Uncharacterized protein</fullName>
    </submittedName>
</protein>
<sequence length="162" mass="18087">MAVITTYPNVPLITTNAATDSIRQDNEHKPNITAAEKATKPHAEREIDPEKEQSEQQSQHSKQQQSDDVTVELSDDGEEHLKDNLPATPVSINTVTLASLKPALSRTDIKVIAKKTQTDQTPTEHHEQPSPCEPPKAEQVKQNLKNIYHDSDEPESHLNTWS</sequence>
<reference evidence="2 3" key="1">
    <citation type="submission" date="2018-09" db="EMBL/GenBank/DDBJ databases">
        <title>Phylogeny of the Shewanellaceae, and recommendation for two new genera, Pseudoshewanella and Parashewanella.</title>
        <authorList>
            <person name="Wang G."/>
        </authorList>
    </citation>
    <scope>NUCLEOTIDE SEQUENCE [LARGE SCALE GENOMIC DNA]</scope>
    <source>
        <strain evidence="2 3">KCTC 22492</strain>
    </source>
</reference>
<evidence type="ECO:0000313" key="2">
    <source>
        <dbReference type="EMBL" id="RJY19329.1"/>
    </source>
</evidence>
<evidence type="ECO:0000313" key="3">
    <source>
        <dbReference type="Proteomes" id="UP000273022"/>
    </source>
</evidence>
<evidence type="ECO:0000256" key="1">
    <source>
        <dbReference type="SAM" id="MobiDB-lite"/>
    </source>
</evidence>
<feature type="compositionally biased region" description="Basic and acidic residues" evidence="1">
    <location>
        <begin position="37"/>
        <end position="54"/>
    </location>
</feature>
<proteinExistence type="predicted"/>
<feature type="region of interest" description="Disordered" evidence="1">
    <location>
        <begin position="15"/>
        <end position="162"/>
    </location>
</feature>
<feature type="compositionally biased region" description="Acidic residues" evidence="1">
    <location>
        <begin position="69"/>
        <end position="78"/>
    </location>
</feature>